<accession>A0AAV2JLZ1</accession>
<protein>
    <recommendedName>
        <fullName evidence="5">PLA2c domain-containing protein</fullName>
    </recommendedName>
</protein>
<dbReference type="InterPro" id="IPR016035">
    <property type="entry name" value="Acyl_Trfase/lysoPLipase"/>
</dbReference>
<keyword evidence="1 3" id="KW-0378">Hydrolase</keyword>
<evidence type="ECO:0000256" key="1">
    <source>
        <dbReference type="ARBA" id="ARBA00022801"/>
    </source>
</evidence>
<dbReference type="InterPro" id="IPR002642">
    <property type="entry name" value="LysoPLipase_cat_dom"/>
</dbReference>
<dbReference type="GO" id="GO:0005544">
    <property type="term" value="F:calcium-dependent phospholipid binding"/>
    <property type="evidence" value="ECO:0007669"/>
    <property type="project" value="TreeGrafter"/>
</dbReference>
<name>A0AAV2JLZ1_KNICA</name>
<evidence type="ECO:0000259" key="5">
    <source>
        <dbReference type="PROSITE" id="PS51210"/>
    </source>
</evidence>
<evidence type="ECO:0000256" key="3">
    <source>
        <dbReference type="PROSITE-ProRule" id="PRU00555"/>
    </source>
</evidence>
<dbReference type="GO" id="GO:0005829">
    <property type="term" value="C:cytosol"/>
    <property type="evidence" value="ECO:0007669"/>
    <property type="project" value="TreeGrafter"/>
</dbReference>
<feature type="chain" id="PRO_5043640425" description="PLA2c domain-containing protein" evidence="4">
    <location>
        <begin position="23"/>
        <end position="284"/>
    </location>
</feature>
<evidence type="ECO:0000256" key="2">
    <source>
        <dbReference type="ARBA" id="ARBA00023098"/>
    </source>
</evidence>
<keyword evidence="4" id="KW-0732">Signal</keyword>
<evidence type="ECO:0000313" key="6">
    <source>
        <dbReference type="EMBL" id="CAL1578510.1"/>
    </source>
</evidence>
<dbReference type="PANTHER" id="PTHR10728:SF32">
    <property type="entry name" value="CYTOSOLIC PHOSPHOLIPASE A2 BETA"/>
    <property type="match status" value="1"/>
</dbReference>
<dbReference type="Proteomes" id="UP001497482">
    <property type="component" value="Chromosome 13"/>
</dbReference>
<keyword evidence="2 3" id="KW-0443">Lipid metabolism</keyword>
<keyword evidence="7" id="KW-1185">Reference proteome</keyword>
<feature type="signal peptide" evidence="4">
    <location>
        <begin position="1"/>
        <end position="22"/>
    </location>
</feature>
<keyword evidence="3" id="KW-0442">Lipid degradation</keyword>
<organism evidence="6 7">
    <name type="scientific">Knipowitschia caucasica</name>
    <name type="common">Caucasian dwarf goby</name>
    <name type="synonym">Pomatoschistus caucasicus</name>
    <dbReference type="NCBI Taxonomy" id="637954"/>
    <lineage>
        <taxon>Eukaryota</taxon>
        <taxon>Metazoa</taxon>
        <taxon>Chordata</taxon>
        <taxon>Craniata</taxon>
        <taxon>Vertebrata</taxon>
        <taxon>Euteleostomi</taxon>
        <taxon>Actinopterygii</taxon>
        <taxon>Neopterygii</taxon>
        <taxon>Teleostei</taxon>
        <taxon>Neoteleostei</taxon>
        <taxon>Acanthomorphata</taxon>
        <taxon>Gobiaria</taxon>
        <taxon>Gobiiformes</taxon>
        <taxon>Gobioidei</taxon>
        <taxon>Gobiidae</taxon>
        <taxon>Gobiinae</taxon>
        <taxon>Knipowitschia</taxon>
    </lineage>
</organism>
<feature type="domain" description="PLA2c" evidence="5">
    <location>
        <begin position="1"/>
        <end position="284"/>
    </location>
</feature>
<proteinExistence type="predicted"/>
<dbReference type="AlphaFoldDB" id="A0AAV2JLZ1"/>
<reference evidence="6 7" key="1">
    <citation type="submission" date="2024-04" db="EMBL/GenBank/DDBJ databases">
        <authorList>
            <person name="Waldvogel A.-M."/>
            <person name="Schoenle A."/>
        </authorList>
    </citation>
    <scope>NUCLEOTIDE SEQUENCE [LARGE SCALE GENOMIC DNA]</scope>
</reference>
<dbReference type="GO" id="GO:0005509">
    <property type="term" value="F:calcium ion binding"/>
    <property type="evidence" value="ECO:0007669"/>
    <property type="project" value="TreeGrafter"/>
</dbReference>
<dbReference type="Gene3D" id="3.40.1090.10">
    <property type="entry name" value="Cytosolic phospholipase A2 catalytic domain"/>
    <property type="match status" value="1"/>
</dbReference>
<dbReference type="EMBL" id="OZ035835">
    <property type="protein sequence ID" value="CAL1578510.1"/>
    <property type="molecule type" value="Genomic_DNA"/>
</dbReference>
<dbReference type="PANTHER" id="PTHR10728">
    <property type="entry name" value="CYTOSOLIC PHOSPHOLIPASE A2"/>
    <property type="match status" value="1"/>
</dbReference>
<evidence type="ECO:0000256" key="4">
    <source>
        <dbReference type="SAM" id="SignalP"/>
    </source>
</evidence>
<dbReference type="SUPFAM" id="SSF52151">
    <property type="entry name" value="FabD/lysophospholipase-like"/>
    <property type="match status" value="1"/>
</dbReference>
<dbReference type="GO" id="GO:0046475">
    <property type="term" value="P:glycerophospholipid catabolic process"/>
    <property type="evidence" value="ECO:0007669"/>
    <property type="project" value="TreeGrafter"/>
</dbReference>
<sequence length="284" mass="32368">MGIWSSVFSLNLSSLWKAMTGSAPEWTPDHTNVANIEKDLDPSTLDTLLLSPESGLGSSFSGFFKNRPIINETFNFTRGLSLHQHYSRSSYFLSWRDSHPDAFPNQMTPSDNTLHLIDSGHHINLGCPPILRPERHTDLIIVLSYSWDPSNVFKVLEKTQEYCKDRNIPFPCPDYEELRKQPLREVYVFEDQEKPTAPMVLFLPLVNMSYQEFKRPGIVRSQEELAAGRVDVSSPNSPYKTKNMTYSEEDYDALIDLTTYNVLHSKDTILSALSTVMTRKQGSP</sequence>
<dbReference type="PROSITE" id="PS51210">
    <property type="entry name" value="PLA2C"/>
    <property type="match status" value="1"/>
</dbReference>
<evidence type="ECO:0000313" key="7">
    <source>
        <dbReference type="Proteomes" id="UP001497482"/>
    </source>
</evidence>
<dbReference type="GO" id="GO:0047498">
    <property type="term" value="F:calcium-dependent phospholipase A2 activity"/>
    <property type="evidence" value="ECO:0007669"/>
    <property type="project" value="TreeGrafter"/>
</dbReference>
<gene>
    <name evidence="6" type="ORF">KC01_LOCUS9640</name>
</gene>